<dbReference type="Pfam" id="PF00067">
    <property type="entry name" value="p450"/>
    <property type="match status" value="1"/>
</dbReference>
<keyword evidence="4 7" id="KW-0560">Oxidoreductase</keyword>
<comment type="similarity">
    <text evidence="1 7">Belongs to the cytochrome P450 family.</text>
</comment>
<dbReference type="PANTHER" id="PTHR46696">
    <property type="entry name" value="P450, PUTATIVE (EUROFUNG)-RELATED"/>
    <property type="match status" value="1"/>
</dbReference>
<evidence type="ECO:0000313" key="8">
    <source>
        <dbReference type="EMBL" id="MFF0543596.1"/>
    </source>
</evidence>
<keyword evidence="5 7" id="KW-0408">Iron</keyword>
<dbReference type="EMBL" id="JBIAMX010000006">
    <property type="protein sequence ID" value="MFF0543596.1"/>
    <property type="molecule type" value="Genomic_DNA"/>
</dbReference>
<name>A0ABW6PMF6_9NOCA</name>
<accession>A0ABW6PMF6</accession>
<evidence type="ECO:0000313" key="9">
    <source>
        <dbReference type="Proteomes" id="UP001601444"/>
    </source>
</evidence>
<dbReference type="InterPro" id="IPR001128">
    <property type="entry name" value="Cyt_P450"/>
</dbReference>
<comment type="caution">
    <text evidence="8">The sequence shown here is derived from an EMBL/GenBank/DDBJ whole genome shotgun (WGS) entry which is preliminary data.</text>
</comment>
<dbReference type="InterPro" id="IPR017972">
    <property type="entry name" value="Cyt_P450_CS"/>
</dbReference>
<proteinExistence type="inferred from homology"/>
<dbReference type="SUPFAM" id="SSF48264">
    <property type="entry name" value="Cytochrome P450"/>
    <property type="match status" value="1"/>
</dbReference>
<evidence type="ECO:0000256" key="3">
    <source>
        <dbReference type="ARBA" id="ARBA00022723"/>
    </source>
</evidence>
<evidence type="ECO:0000256" key="4">
    <source>
        <dbReference type="ARBA" id="ARBA00023002"/>
    </source>
</evidence>
<evidence type="ECO:0000256" key="2">
    <source>
        <dbReference type="ARBA" id="ARBA00022617"/>
    </source>
</evidence>
<reference evidence="8 9" key="1">
    <citation type="submission" date="2024-10" db="EMBL/GenBank/DDBJ databases">
        <title>The Natural Products Discovery Center: Release of the First 8490 Sequenced Strains for Exploring Actinobacteria Biosynthetic Diversity.</title>
        <authorList>
            <person name="Kalkreuter E."/>
            <person name="Kautsar S.A."/>
            <person name="Yang D."/>
            <person name="Bader C.D."/>
            <person name="Teijaro C.N."/>
            <person name="Fluegel L."/>
            <person name="Davis C.M."/>
            <person name="Simpson J.R."/>
            <person name="Lauterbach L."/>
            <person name="Steele A.D."/>
            <person name="Gui C."/>
            <person name="Meng S."/>
            <person name="Li G."/>
            <person name="Viehrig K."/>
            <person name="Ye F."/>
            <person name="Su P."/>
            <person name="Kiefer A.F."/>
            <person name="Nichols A."/>
            <person name="Cepeda A.J."/>
            <person name="Yan W."/>
            <person name="Fan B."/>
            <person name="Jiang Y."/>
            <person name="Adhikari A."/>
            <person name="Zheng C.-J."/>
            <person name="Schuster L."/>
            <person name="Cowan T.M."/>
            <person name="Smanski M.J."/>
            <person name="Chevrette M.G."/>
            <person name="De Carvalho L.P.S."/>
            <person name="Shen B."/>
        </authorList>
    </citation>
    <scope>NUCLEOTIDE SEQUENCE [LARGE SCALE GENOMIC DNA]</scope>
    <source>
        <strain evidence="8 9">NPDC004045</strain>
    </source>
</reference>
<keyword evidence="9" id="KW-1185">Reference proteome</keyword>
<evidence type="ECO:0000256" key="5">
    <source>
        <dbReference type="ARBA" id="ARBA00023004"/>
    </source>
</evidence>
<evidence type="ECO:0000256" key="6">
    <source>
        <dbReference type="ARBA" id="ARBA00023033"/>
    </source>
</evidence>
<dbReference type="Proteomes" id="UP001601444">
    <property type="component" value="Unassembled WGS sequence"/>
</dbReference>
<gene>
    <name evidence="8" type="ORF">ACFYTF_12250</name>
</gene>
<keyword evidence="6 7" id="KW-0503">Monooxygenase</keyword>
<keyword evidence="3 7" id="KW-0479">Metal-binding</keyword>
<dbReference type="PRINTS" id="PR00359">
    <property type="entry name" value="BP450"/>
</dbReference>
<sequence>MADIAASPVHELGADFFADPYAAYRRWRASGPVHRVRFPDGTIRWVVIGYAEVRAAFVDPRLGKDITAINALVLAERGTPLMDPQSAALLGNMLNMDPPGHTRLRALITAAFTPRRVAALRPAITALAQDLVAALDPDAETDLLAAYAEPLPIAVICALLGVPAPDRDDFRAWTRAMVAVAGREQERAAAAGAMAAYLADLVREKAVRPGEDLLSGLVRAEADGDRLTPPELVAMAFLLLVAGHETTVNLIANGLYALLGDPPALAALCADPAGIPAAIEEFLRYDGPVNMATMRYAIEPLTLGGTEIPAGDLVYLAPAAADRDPDPDRLDLSREPTGHLAFGHGIHFCVGAPLARLEAEIAFTTLLARFPDMRLAGTRAPGRQASTLIRGLDTLPVRLR</sequence>
<dbReference type="PROSITE" id="PS00086">
    <property type="entry name" value="CYTOCHROME_P450"/>
    <property type="match status" value="1"/>
</dbReference>
<organism evidence="8 9">
    <name type="scientific">Nocardia thailandica</name>
    <dbReference type="NCBI Taxonomy" id="257275"/>
    <lineage>
        <taxon>Bacteria</taxon>
        <taxon>Bacillati</taxon>
        <taxon>Actinomycetota</taxon>
        <taxon>Actinomycetes</taxon>
        <taxon>Mycobacteriales</taxon>
        <taxon>Nocardiaceae</taxon>
        <taxon>Nocardia</taxon>
    </lineage>
</organism>
<dbReference type="InterPro" id="IPR002397">
    <property type="entry name" value="Cyt_P450_B"/>
</dbReference>
<dbReference type="PANTHER" id="PTHR46696:SF1">
    <property type="entry name" value="CYTOCHROME P450 YJIB-RELATED"/>
    <property type="match status" value="1"/>
</dbReference>
<dbReference type="InterPro" id="IPR036396">
    <property type="entry name" value="Cyt_P450_sf"/>
</dbReference>
<dbReference type="PRINTS" id="PR00385">
    <property type="entry name" value="P450"/>
</dbReference>
<dbReference type="RefSeq" id="WP_387700222.1">
    <property type="nucleotide sequence ID" value="NZ_JBIAMX010000006.1"/>
</dbReference>
<evidence type="ECO:0000256" key="7">
    <source>
        <dbReference type="RuleBase" id="RU000461"/>
    </source>
</evidence>
<dbReference type="CDD" id="cd11029">
    <property type="entry name" value="CYP107-like"/>
    <property type="match status" value="1"/>
</dbReference>
<dbReference type="Gene3D" id="1.10.630.10">
    <property type="entry name" value="Cytochrome P450"/>
    <property type="match status" value="1"/>
</dbReference>
<evidence type="ECO:0000256" key="1">
    <source>
        <dbReference type="ARBA" id="ARBA00010617"/>
    </source>
</evidence>
<protein>
    <submittedName>
        <fullName evidence="8">Cytochrome P450</fullName>
    </submittedName>
</protein>
<keyword evidence="2 7" id="KW-0349">Heme</keyword>